<keyword evidence="1" id="KW-0863">Zinc-finger</keyword>
<name>A0A225VJ47_9STRA</name>
<proteinExistence type="predicted"/>
<evidence type="ECO:0000259" key="2">
    <source>
        <dbReference type="PROSITE" id="PS50966"/>
    </source>
</evidence>
<dbReference type="OrthoDB" id="167452at2759"/>
<evidence type="ECO:0000313" key="4">
    <source>
        <dbReference type="Proteomes" id="UP000198211"/>
    </source>
</evidence>
<dbReference type="InterPro" id="IPR007527">
    <property type="entry name" value="Znf_SWIM"/>
</dbReference>
<evidence type="ECO:0000256" key="1">
    <source>
        <dbReference type="PROSITE-ProRule" id="PRU00325"/>
    </source>
</evidence>
<keyword evidence="1" id="KW-0862">Zinc</keyword>
<keyword evidence="1" id="KW-0479">Metal-binding</keyword>
<dbReference type="EMBL" id="NBNE01004355">
    <property type="protein sequence ID" value="OWZ05591.1"/>
    <property type="molecule type" value="Genomic_DNA"/>
</dbReference>
<evidence type="ECO:0000313" key="3">
    <source>
        <dbReference type="EMBL" id="OWZ05591.1"/>
    </source>
</evidence>
<comment type="caution">
    <text evidence="3">The sequence shown here is derived from an EMBL/GenBank/DDBJ whole genome shotgun (WGS) entry which is preliminary data.</text>
</comment>
<dbReference type="PROSITE" id="PS50966">
    <property type="entry name" value="ZF_SWIM"/>
    <property type="match status" value="1"/>
</dbReference>
<feature type="domain" description="SWIM-type" evidence="2">
    <location>
        <begin position="2"/>
        <end position="42"/>
    </location>
</feature>
<dbReference type="GO" id="GO:0008270">
    <property type="term" value="F:zinc ion binding"/>
    <property type="evidence" value="ECO:0007669"/>
    <property type="project" value="UniProtKB-KW"/>
</dbReference>
<sequence>MFGNKGIEDFWRNESVCTCDCYFFVSTKLPCQHVFDVMIKHHDDKELKVAQLHERWLLTEATVVQPVVASTISAGSICDRAVPSDCEKYNVARDELIPVIGALQRLPSHKFYECFADLRETLAAFKEKW</sequence>
<keyword evidence="4" id="KW-1185">Reference proteome</keyword>
<dbReference type="Pfam" id="PF04434">
    <property type="entry name" value="SWIM"/>
    <property type="match status" value="1"/>
</dbReference>
<organism evidence="3 4">
    <name type="scientific">Phytophthora megakarya</name>
    <dbReference type="NCBI Taxonomy" id="4795"/>
    <lineage>
        <taxon>Eukaryota</taxon>
        <taxon>Sar</taxon>
        <taxon>Stramenopiles</taxon>
        <taxon>Oomycota</taxon>
        <taxon>Peronosporomycetes</taxon>
        <taxon>Peronosporales</taxon>
        <taxon>Peronosporaceae</taxon>
        <taxon>Phytophthora</taxon>
    </lineage>
</organism>
<dbReference type="STRING" id="4795.A0A225VJ47"/>
<reference evidence="4" key="1">
    <citation type="submission" date="2017-03" db="EMBL/GenBank/DDBJ databases">
        <title>Phytopthora megakarya and P. palmivora, two closely related causual agents of cacao black pod achieved similar genome size and gene model numbers by different mechanisms.</title>
        <authorList>
            <person name="Ali S."/>
            <person name="Shao J."/>
            <person name="Larry D.J."/>
            <person name="Kronmiller B."/>
            <person name="Shen D."/>
            <person name="Strem M.D."/>
            <person name="Melnick R.L."/>
            <person name="Guiltinan M.J."/>
            <person name="Tyler B.M."/>
            <person name="Meinhardt L.W."/>
            <person name="Bailey B.A."/>
        </authorList>
    </citation>
    <scope>NUCLEOTIDE SEQUENCE [LARGE SCALE GENOMIC DNA]</scope>
    <source>
        <strain evidence="4">zdho120</strain>
    </source>
</reference>
<protein>
    <recommendedName>
        <fullName evidence="2">SWIM-type domain-containing protein</fullName>
    </recommendedName>
</protein>
<dbReference type="Proteomes" id="UP000198211">
    <property type="component" value="Unassembled WGS sequence"/>
</dbReference>
<dbReference type="AlphaFoldDB" id="A0A225VJ47"/>
<accession>A0A225VJ47</accession>
<gene>
    <name evidence="3" type="ORF">PHMEG_00022292</name>
</gene>